<dbReference type="Proteomes" id="UP000807342">
    <property type="component" value="Unassembled WGS sequence"/>
</dbReference>
<keyword evidence="2" id="KW-1185">Reference proteome</keyword>
<evidence type="ECO:0000313" key="1">
    <source>
        <dbReference type="EMBL" id="KAF9454740.1"/>
    </source>
</evidence>
<organism evidence="1 2">
    <name type="scientific">Macrolepiota fuliginosa MF-IS2</name>
    <dbReference type="NCBI Taxonomy" id="1400762"/>
    <lineage>
        <taxon>Eukaryota</taxon>
        <taxon>Fungi</taxon>
        <taxon>Dikarya</taxon>
        <taxon>Basidiomycota</taxon>
        <taxon>Agaricomycotina</taxon>
        <taxon>Agaricomycetes</taxon>
        <taxon>Agaricomycetidae</taxon>
        <taxon>Agaricales</taxon>
        <taxon>Agaricineae</taxon>
        <taxon>Agaricaceae</taxon>
        <taxon>Macrolepiota</taxon>
    </lineage>
</organism>
<dbReference type="Gene3D" id="1.20.5.170">
    <property type="match status" value="1"/>
</dbReference>
<dbReference type="Pfam" id="PF10224">
    <property type="entry name" value="DUF2205"/>
    <property type="match status" value="1"/>
</dbReference>
<protein>
    <recommendedName>
        <fullName evidence="3">BZIP transcription factor</fullName>
    </recommendedName>
</protein>
<dbReference type="InterPro" id="IPR019357">
    <property type="entry name" value="SCOC"/>
</dbReference>
<evidence type="ECO:0000313" key="2">
    <source>
        <dbReference type="Proteomes" id="UP000807342"/>
    </source>
</evidence>
<dbReference type="OrthoDB" id="2163284at2759"/>
<name>A0A9P5XPV9_9AGAR</name>
<dbReference type="EMBL" id="MU151052">
    <property type="protein sequence ID" value="KAF9454740.1"/>
    <property type="molecule type" value="Genomic_DNA"/>
</dbReference>
<evidence type="ECO:0008006" key="3">
    <source>
        <dbReference type="Google" id="ProtNLM"/>
    </source>
</evidence>
<comment type="caution">
    <text evidence="1">The sequence shown here is derived from an EMBL/GenBank/DDBJ whole genome shotgun (WGS) entry which is preliminary data.</text>
</comment>
<dbReference type="AlphaFoldDB" id="A0A9P5XPV9"/>
<gene>
    <name evidence="1" type="ORF">P691DRAFT_770268</name>
</gene>
<accession>A0A9P5XPV9</accession>
<reference evidence="1" key="1">
    <citation type="submission" date="2020-11" db="EMBL/GenBank/DDBJ databases">
        <authorList>
            <consortium name="DOE Joint Genome Institute"/>
            <person name="Ahrendt S."/>
            <person name="Riley R."/>
            <person name="Andreopoulos W."/>
            <person name="Labutti K."/>
            <person name="Pangilinan J."/>
            <person name="Ruiz-Duenas F.J."/>
            <person name="Barrasa J.M."/>
            <person name="Sanchez-Garcia M."/>
            <person name="Camarero S."/>
            <person name="Miyauchi S."/>
            <person name="Serrano A."/>
            <person name="Linde D."/>
            <person name="Babiker R."/>
            <person name="Drula E."/>
            <person name="Ayuso-Fernandez I."/>
            <person name="Pacheco R."/>
            <person name="Padilla G."/>
            <person name="Ferreira P."/>
            <person name="Barriuso J."/>
            <person name="Kellner H."/>
            <person name="Castanera R."/>
            <person name="Alfaro M."/>
            <person name="Ramirez L."/>
            <person name="Pisabarro A.G."/>
            <person name="Kuo A."/>
            <person name="Tritt A."/>
            <person name="Lipzen A."/>
            <person name="He G."/>
            <person name="Yan M."/>
            <person name="Ng V."/>
            <person name="Cullen D."/>
            <person name="Martin F."/>
            <person name="Rosso M.-N."/>
            <person name="Henrissat B."/>
            <person name="Hibbett D."/>
            <person name="Martinez A.T."/>
            <person name="Grigoriev I.V."/>
        </authorList>
    </citation>
    <scope>NUCLEOTIDE SEQUENCE</scope>
    <source>
        <strain evidence="1">MF-IS2</strain>
    </source>
</reference>
<proteinExistence type="predicted"/>
<sequence length="87" mass="9771">MSFVGFATEEESLGWGAVSAPVEEVDLVSQAIRKEKLIKEIRASQEGLRAMLAKVQNVQKEVDKLSSSNDTLQMYIDNLTKQMAKRR</sequence>